<comment type="caution">
    <text evidence="2">The sequence shown here is derived from an EMBL/GenBank/DDBJ whole genome shotgun (WGS) entry which is preliminary data.</text>
</comment>
<feature type="compositionally biased region" description="Basic and acidic residues" evidence="1">
    <location>
        <begin position="128"/>
        <end position="142"/>
    </location>
</feature>
<keyword evidence="3" id="KW-1185">Reference proteome</keyword>
<dbReference type="Proteomes" id="UP001066276">
    <property type="component" value="Chromosome 7"/>
</dbReference>
<feature type="region of interest" description="Disordered" evidence="1">
    <location>
        <begin position="121"/>
        <end position="170"/>
    </location>
</feature>
<dbReference type="AlphaFoldDB" id="A0AAV7PV39"/>
<reference evidence="2" key="1">
    <citation type="journal article" date="2022" name="bioRxiv">
        <title>Sequencing and chromosome-scale assembly of the giantPleurodeles waltlgenome.</title>
        <authorList>
            <person name="Brown T."/>
            <person name="Elewa A."/>
            <person name="Iarovenko S."/>
            <person name="Subramanian E."/>
            <person name="Araus A.J."/>
            <person name="Petzold A."/>
            <person name="Susuki M."/>
            <person name="Suzuki K.-i.T."/>
            <person name="Hayashi T."/>
            <person name="Toyoda A."/>
            <person name="Oliveira C."/>
            <person name="Osipova E."/>
            <person name="Leigh N.D."/>
            <person name="Simon A."/>
            <person name="Yun M.H."/>
        </authorList>
    </citation>
    <scope>NUCLEOTIDE SEQUENCE</scope>
    <source>
        <strain evidence="2">20211129_DDA</strain>
        <tissue evidence="2">Liver</tissue>
    </source>
</reference>
<name>A0AAV7PV39_PLEWA</name>
<evidence type="ECO:0000313" key="3">
    <source>
        <dbReference type="Proteomes" id="UP001066276"/>
    </source>
</evidence>
<accession>A0AAV7PV39</accession>
<evidence type="ECO:0000313" key="2">
    <source>
        <dbReference type="EMBL" id="KAJ1132177.1"/>
    </source>
</evidence>
<organism evidence="2 3">
    <name type="scientific">Pleurodeles waltl</name>
    <name type="common">Iberian ribbed newt</name>
    <dbReference type="NCBI Taxonomy" id="8319"/>
    <lineage>
        <taxon>Eukaryota</taxon>
        <taxon>Metazoa</taxon>
        <taxon>Chordata</taxon>
        <taxon>Craniata</taxon>
        <taxon>Vertebrata</taxon>
        <taxon>Euteleostomi</taxon>
        <taxon>Amphibia</taxon>
        <taxon>Batrachia</taxon>
        <taxon>Caudata</taxon>
        <taxon>Salamandroidea</taxon>
        <taxon>Salamandridae</taxon>
        <taxon>Pleurodelinae</taxon>
        <taxon>Pleurodeles</taxon>
    </lineage>
</organism>
<gene>
    <name evidence="2" type="ORF">NDU88_010504</name>
</gene>
<sequence length="192" mass="21389">MAEGVFAERKILRGRELNNCHVELRARAWRDWCCARGGGEDESQQDMQATYQDPAICSETPDFARLPAMLQLPECVFLELKHLAHLAFVEEEELSSPHLYSRRSRGPFRLSYTDPIPYTYPVPVSRSGGREGREEVKRRDPRTLGFGPCTDTEVDGSWERAPEEADGLGAPGALGALSILALGTGGEERGRR</sequence>
<evidence type="ECO:0000256" key="1">
    <source>
        <dbReference type="SAM" id="MobiDB-lite"/>
    </source>
</evidence>
<proteinExistence type="predicted"/>
<protein>
    <submittedName>
        <fullName evidence="2">Uncharacterized protein</fullName>
    </submittedName>
</protein>
<dbReference type="EMBL" id="JANPWB010000011">
    <property type="protein sequence ID" value="KAJ1132177.1"/>
    <property type="molecule type" value="Genomic_DNA"/>
</dbReference>